<feature type="compositionally biased region" description="Polar residues" evidence="1">
    <location>
        <begin position="451"/>
        <end position="463"/>
    </location>
</feature>
<keyword evidence="4" id="KW-1185">Reference proteome</keyword>
<feature type="compositionally biased region" description="Polar residues" evidence="1">
    <location>
        <begin position="1107"/>
        <end position="1116"/>
    </location>
</feature>
<evidence type="ECO:0008006" key="5">
    <source>
        <dbReference type="Google" id="ProtNLM"/>
    </source>
</evidence>
<feature type="compositionally biased region" description="Low complexity" evidence="1">
    <location>
        <begin position="408"/>
        <end position="418"/>
    </location>
</feature>
<keyword evidence="2" id="KW-0812">Transmembrane</keyword>
<protein>
    <recommendedName>
        <fullName evidence="5">RGS domain-containing protein</fullName>
    </recommendedName>
</protein>
<feature type="compositionally biased region" description="Low complexity" evidence="1">
    <location>
        <begin position="991"/>
        <end position="1010"/>
    </location>
</feature>
<evidence type="ECO:0000313" key="4">
    <source>
        <dbReference type="Proteomes" id="UP000827284"/>
    </source>
</evidence>
<dbReference type="OrthoDB" id="196547at2759"/>
<feature type="compositionally biased region" description="Polar residues" evidence="1">
    <location>
        <begin position="921"/>
        <end position="943"/>
    </location>
</feature>
<proteinExistence type="predicted"/>
<evidence type="ECO:0000313" key="3">
    <source>
        <dbReference type="EMBL" id="GJJ72222.1"/>
    </source>
</evidence>
<feature type="compositionally biased region" description="Polar residues" evidence="1">
    <location>
        <begin position="623"/>
        <end position="644"/>
    </location>
</feature>
<feature type="compositionally biased region" description="Low complexity" evidence="1">
    <location>
        <begin position="686"/>
        <end position="706"/>
    </location>
</feature>
<feature type="compositionally biased region" description="Low complexity" evidence="1">
    <location>
        <begin position="899"/>
        <end position="910"/>
    </location>
</feature>
<feature type="transmembrane region" description="Helical" evidence="2">
    <location>
        <begin position="64"/>
        <end position="82"/>
    </location>
</feature>
<sequence>MIEVNPNGNVPPYVDLNSPIPLGATRRTILITLAALLSSIGLISTLLFQQISKRDNNLRQRGRYLVTLQGLFSSLFLSLLLFYQAYKYRFPCIILYYGSYLGLVPYVMLLTGRGWRLISRVDRNHAIYLSRFAEPSDIAALQNSSLPTRRDRATFPPKERSNPSLINLASLRQRQGSDVQDPLDESDRIFELTQRSAREIAQSKKWYNRYRTVTDRQMLGVAALFMALSIIVAISFQVHTPGVSASPVIYVCHSGAEYFFPYGAIIFFLFVLSPIMVYQLKGIHDGFGIRKELIFISFFSAPCFICYFLIPAVAPDFTIRYVDRTTYMVLILVASHIPSIIMPLFRHFKNTPSNCPITSRAFKKKVPKETRSSVSNSAVKEPGMDDYDWSNGGDKDKSDAPESRWTPTATGAAAAAMAEEQEGESMVQSSEIQFPPVPAPTVDKQEISGREQPQMTSSITIQDNLHPHGSDRQHSLPSYYQQRHGRKQSTSNMNMSLRNLLKNSKMTHFNLGFGQHQQQQDLAELDNRKGDWEAFMKVLEDQELFERLSAFTVGEFCAENTRFLYEVSRLEKRAVQYEHLRQLTAMPVGETQQQQEQQQQTESSSLRHMYRTAGPHSSRQEKTVSTLTDHSTLSPLPTHFSSSFSREKHTNQGSDDESGMDPHQVKKIVSLSSVNSTAPLLRPRRSSSSYFDESEPSSPLGSSSIQSTFIRYGSGSATALPDLEEGGGRGDSIALQKLDRSFSTHHLSTALTTKETAVSSTTTLGDGYATASTTTTTTTTHHYKWLDLTDQTAAAAAAAKLLMPLPMPPTLLIQFEYVYKTFIQHGGRLELNLSYDTSLEIQRRAKLGDWRSGLFDSAIEEIQELLFRDVWPKFVSSPHGLYAALKSAAATTTRAAGTAVSVGGTSGHSSPMTSAPIVIGTGQTVTPQRTTASSTSESYSQHPQIGLGPATGRTSIYLSFEQQQPTASSLTPKSSLSRATSQKVSPTMGESTRAGRASSIASSSTKAPGSLSSLGRAVSNGTRSPPSSTKDDGFYEEEEPSRSGFKTWLTGGRRGFGSRGQHRGRGLGRNDAQREAGEGPQEESLGIIAASRKSMVDRRRSDISGHYSGSIQNSMVTGPMTAAKTTIE</sequence>
<feature type="compositionally biased region" description="Basic and acidic residues" evidence="1">
    <location>
        <begin position="393"/>
        <end position="402"/>
    </location>
</feature>
<accession>A0A9P3H8W8</accession>
<evidence type="ECO:0000256" key="2">
    <source>
        <dbReference type="SAM" id="Phobius"/>
    </source>
</evidence>
<feature type="compositionally biased region" description="Polar residues" evidence="1">
    <location>
        <begin position="1019"/>
        <end position="1028"/>
    </location>
</feature>
<feature type="transmembrane region" description="Helical" evidence="2">
    <location>
        <begin position="88"/>
        <end position="110"/>
    </location>
</feature>
<feature type="region of interest" description="Disordered" evidence="1">
    <location>
        <begin position="899"/>
        <end position="1128"/>
    </location>
</feature>
<keyword evidence="2" id="KW-0472">Membrane</keyword>
<organism evidence="3 4">
    <name type="scientific">Entomortierella parvispora</name>
    <dbReference type="NCBI Taxonomy" id="205924"/>
    <lineage>
        <taxon>Eukaryota</taxon>
        <taxon>Fungi</taxon>
        <taxon>Fungi incertae sedis</taxon>
        <taxon>Mucoromycota</taxon>
        <taxon>Mortierellomycotina</taxon>
        <taxon>Mortierellomycetes</taxon>
        <taxon>Mortierellales</taxon>
        <taxon>Mortierellaceae</taxon>
        <taxon>Entomortierella</taxon>
    </lineage>
</organism>
<feature type="transmembrane region" description="Helical" evidence="2">
    <location>
        <begin position="29"/>
        <end position="52"/>
    </location>
</feature>
<feature type="transmembrane region" description="Helical" evidence="2">
    <location>
        <begin position="258"/>
        <end position="280"/>
    </location>
</feature>
<name>A0A9P3H8W8_9FUNG</name>
<comment type="caution">
    <text evidence="3">The sequence shown here is derived from an EMBL/GenBank/DDBJ whole genome shotgun (WGS) entry which is preliminary data.</text>
</comment>
<dbReference type="InterPro" id="IPR044926">
    <property type="entry name" value="RGS_subdomain_2"/>
</dbReference>
<feature type="region of interest" description="Disordered" evidence="1">
    <location>
        <begin position="587"/>
        <end position="606"/>
    </location>
</feature>
<dbReference type="CDD" id="cd07440">
    <property type="entry name" value="RGS"/>
    <property type="match status" value="1"/>
</dbReference>
<feature type="transmembrane region" description="Helical" evidence="2">
    <location>
        <begin position="292"/>
        <end position="314"/>
    </location>
</feature>
<feature type="compositionally biased region" description="Polar residues" evidence="1">
    <location>
        <begin position="952"/>
        <end position="990"/>
    </location>
</feature>
<feature type="region of interest" description="Disordered" evidence="1">
    <location>
        <begin position="364"/>
        <end position="492"/>
    </location>
</feature>
<evidence type="ECO:0000256" key="1">
    <source>
        <dbReference type="SAM" id="MobiDB-lite"/>
    </source>
</evidence>
<reference evidence="3" key="2">
    <citation type="journal article" date="2022" name="Microbiol. Resour. Announc.">
        <title>Whole-Genome Sequence of Entomortierella parvispora E1425, a Mucoromycotan Fungus Associated with Burkholderiaceae-Related Endosymbiotic Bacteria.</title>
        <authorList>
            <person name="Herlambang A."/>
            <person name="Guo Y."/>
            <person name="Takashima Y."/>
            <person name="Narisawa K."/>
            <person name="Ohta H."/>
            <person name="Nishizawa T."/>
        </authorList>
    </citation>
    <scope>NUCLEOTIDE SEQUENCE</scope>
    <source>
        <strain evidence="3">E1425</strain>
    </source>
</reference>
<feature type="compositionally biased region" description="Low complexity" evidence="1">
    <location>
        <begin position="590"/>
        <end position="604"/>
    </location>
</feature>
<feature type="region of interest" description="Disordered" evidence="1">
    <location>
        <begin position="611"/>
        <end position="706"/>
    </location>
</feature>
<dbReference type="Gene3D" id="1.10.167.10">
    <property type="entry name" value="Regulator of G-protein Signalling 4, domain 2"/>
    <property type="match status" value="1"/>
</dbReference>
<feature type="compositionally biased region" description="Basic and acidic residues" evidence="1">
    <location>
        <begin position="1094"/>
        <end position="1103"/>
    </location>
</feature>
<dbReference type="AlphaFoldDB" id="A0A9P3H8W8"/>
<dbReference type="SUPFAM" id="SSF48097">
    <property type="entry name" value="Regulator of G-protein signaling, RGS"/>
    <property type="match status" value="1"/>
</dbReference>
<dbReference type="Proteomes" id="UP000827284">
    <property type="component" value="Unassembled WGS sequence"/>
</dbReference>
<gene>
    <name evidence="3" type="ORF">EMPS_04579</name>
</gene>
<feature type="transmembrane region" description="Helical" evidence="2">
    <location>
        <begin position="218"/>
        <end position="238"/>
    </location>
</feature>
<keyword evidence="2" id="KW-1133">Transmembrane helix</keyword>
<dbReference type="EMBL" id="BQFW01000006">
    <property type="protein sequence ID" value="GJJ72222.1"/>
    <property type="molecule type" value="Genomic_DNA"/>
</dbReference>
<dbReference type="InterPro" id="IPR036305">
    <property type="entry name" value="RGS_sf"/>
</dbReference>
<reference evidence="3" key="1">
    <citation type="submission" date="2021-11" db="EMBL/GenBank/DDBJ databases">
        <authorList>
            <person name="Herlambang A."/>
            <person name="Guo Y."/>
            <person name="Takashima Y."/>
            <person name="Nishizawa T."/>
        </authorList>
    </citation>
    <scope>NUCLEOTIDE SEQUENCE</scope>
    <source>
        <strain evidence="3">E1425</strain>
    </source>
</reference>
<feature type="compositionally biased region" description="Basic and acidic residues" evidence="1">
    <location>
        <begin position="465"/>
        <end position="474"/>
    </location>
</feature>